<dbReference type="SFLD" id="SFLDG01386">
    <property type="entry name" value="main_SPASM_domain-containing"/>
    <property type="match status" value="1"/>
</dbReference>
<proteinExistence type="predicted"/>
<keyword evidence="4" id="KW-0411">Iron-sulfur</keyword>
<keyword evidence="3" id="KW-0408">Iron</keyword>
<evidence type="ECO:0000313" key="7">
    <source>
        <dbReference type="Proteomes" id="UP001199319"/>
    </source>
</evidence>
<keyword evidence="2" id="KW-0479">Metal-binding</keyword>
<dbReference type="SUPFAM" id="SSF102114">
    <property type="entry name" value="Radical SAM enzymes"/>
    <property type="match status" value="1"/>
</dbReference>
<name>A0AAE3AEF0_9FIRM</name>
<evidence type="ECO:0000256" key="3">
    <source>
        <dbReference type="ARBA" id="ARBA00023004"/>
    </source>
</evidence>
<evidence type="ECO:0000256" key="2">
    <source>
        <dbReference type="ARBA" id="ARBA00022723"/>
    </source>
</evidence>
<dbReference type="RefSeq" id="WP_302929869.1">
    <property type="nucleotide sequence ID" value="NZ_JAJEPW010000065.1"/>
</dbReference>
<reference evidence="6" key="1">
    <citation type="submission" date="2021-10" db="EMBL/GenBank/DDBJ databases">
        <title>Anaerobic single-cell dispensing facilitates the cultivation of human gut bacteria.</title>
        <authorList>
            <person name="Afrizal A."/>
        </authorList>
    </citation>
    <scope>NUCLEOTIDE SEQUENCE</scope>
    <source>
        <strain evidence="6">CLA-AA-H272</strain>
    </source>
</reference>
<protein>
    <submittedName>
        <fullName evidence="6">Radical SAM protein</fullName>
    </submittedName>
</protein>
<dbReference type="SFLD" id="SFLDG01067">
    <property type="entry name" value="SPASM/twitch_domain_containing"/>
    <property type="match status" value="1"/>
</dbReference>
<evidence type="ECO:0000313" key="6">
    <source>
        <dbReference type="EMBL" id="MCC2130719.1"/>
    </source>
</evidence>
<keyword evidence="1" id="KW-0949">S-adenosyl-L-methionine</keyword>
<dbReference type="GO" id="GO:0046872">
    <property type="term" value="F:metal ion binding"/>
    <property type="evidence" value="ECO:0007669"/>
    <property type="project" value="UniProtKB-KW"/>
</dbReference>
<feature type="domain" description="Radical SAM core" evidence="5">
    <location>
        <begin position="5"/>
        <end position="164"/>
    </location>
</feature>
<dbReference type="Proteomes" id="UP001199319">
    <property type="component" value="Unassembled WGS sequence"/>
</dbReference>
<dbReference type="EMBL" id="JAJEPW010000065">
    <property type="protein sequence ID" value="MCC2130719.1"/>
    <property type="molecule type" value="Genomic_DNA"/>
</dbReference>
<dbReference type="Gene3D" id="3.20.20.70">
    <property type="entry name" value="Aldolase class I"/>
    <property type="match status" value="1"/>
</dbReference>
<dbReference type="InterPro" id="IPR023867">
    <property type="entry name" value="Sulphatase_maturase_rSAM"/>
</dbReference>
<dbReference type="PANTHER" id="PTHR43273">
    <property type="entry name" value="ANAEROBIC SULFATASE-MATURATING ENZYME HOMOLOG ASLB-RELATED"/>
    <property type="match status" value="1"/>
</dbReference>
<dbReference type="CDD" id="cd01335">
    <property type="entry name" value="Radical_SAM"/>
    <property type="match status" value="1"/>
</dbReference>
<accession>A0AAE3AEF0</accession>
<dbReference type="PANTHER" id="PTHR43273:SF8">
    <property type="entry name" value="RADICAL SAM DOMAIN PROTEIN"/>
    <property type="match status" value="1"/>
</dbReference>
<evidence type="ECO:0000259" key="5">
    <source>
        <dbReference type="Pfam" id="PF04055"/>
    </source>
</evidence>
<sequence length="332" mass="37507">MIGVIITTLECNLSCRYCYEHSEPYRARMPRVAVNNAFTDNFAACEEYISCLSELARKNGRTVQIILHGGEPLLIAPNNLENLFAWIHRNSDAAIQVQTNGTLITQRIADLFHQYDVGVVVSMDGPPSIHDEYRKNAGGFGTYNMVMRAIDLLRNNDVDVSALTTVTELAVNRAREIYTFFSQLGVDFSVNRCFPVHGMQGGISNHAYQTFLSDLFDLYCPVDSTHHGIKIPCFDRCIHDLKWDGTGYFYDPHISPYVSVFSIPRMIFGFAALGQSNRFNSLPEYRLFSETIMKENSINPGIRFEGTLKDAVIRHLCKQQENDYMSALTLGV</sequence>
<dbReference type="InterPro" id="IPR058240">
    <property type="entry name" value="rSAM_sf"/>
</dbReference>
<organism evidence="6 7">
    <name type="scientific">Brotocaccenecus cirricatena</name>
    <dbReference type="NCBI Taxonomy" id="3064195"/>
    <lineage>
        <taxon>Bacteria</taxon>
        <taxon>Bacillati</taxon>
        <taxon>Bacillota</taxon>
        <taxon>Clostridia</taxon>
        <taxon>Eubacteriales</taxon>
        <taxon>Oscillospiraceae</taxon>
        <taxon>Brotocaccenecus</taxon>
    </lineage>
</organism>
<dbReference type="GO" id="GO:0016491">
    <property type="term" value="F:oxidoreductase activity"/>
    <property type="evidence" value="ECO:0007669"/>
    <property type="project" value="InterPro"/>
</dbReference>
<gene>
    <name evidence="6" type="ORF">LKD37_14575</name>
</gene>
<dbReference type="GO" id="GO:0051536">
    <property type="term" value="F:iron-sulfur cluster binding"/>
    <property type="evidence" value="ECO:0007669"/>
    <property type="project" value="UniProtKB-KW"/>
</dbReference>
<dbReference type="Pfam" id="PF04055">
    <property type="entry name" value="Radical_SAM"/>
    <property type="match status" value="1"/>
</dbReference>
<evidence type="ECO:0000256" key="4">
    <source>
        <dbReference type="ARBA" id="ARBA00023014"/>
    </source>
</evidence>
<comment type="caution">
    <text evidence="6">The sequence shown here is derived from an EMBL/GenBank/DDBJ whole genome shotgun (WGS) entry which is preliminary data.</text>
</comment>
<keyword evidence="7" id="KW-1185">Reference proteome</keyword>
<dbReference type="AlphaFoldDB" id="A0AAE3AEF0"/>
<dbReference type="InterPro" id="IPR007197">
    <property type="entry name" value="rSAM"/>
</dbReference>
<evidence type="ECO:0000256" key="1">
    <source>
        <dbReference type="ARBA" id="ARBA00022691"/>
    </source>
</evidence>
<dbReference type="InterPro" id="IPR013785">
    <property type="entry name" value="Aldolase_TIM"/>
</dbReference>
<dbReference type="SFLD" id="SFLDS00029">
    <property type="entry name" value="Radical_SAM"/>
    <property type="match status" value="1"/>
</dbReference>